<feature type="domain" description="Baseplate J-like central" evidence="1">
    <location>
        <begin position="132"/>
        <end position="202"/>
    </location>
</feature>
<sequence>MSTLDLSRLPAPLVLEPLNFEALYQEALTDFRALMGNNWSAPLESEPVVKLLEKRAYDKMMERARINDAAKALLLAFARGSDVDHLAANYNVKRLIVVEADPIAVPPIEAQYESDDSLVERTLLAFEGMSIAGPRDAYVFHALSADGRVADARASSPSPATVLVSILSRLGNGQASADLLEKVRVALSDEDVRPVGDRLLVQSAELIDYQIEAVLYLYPGPEMELSLAEANASLERYVNTQRRLGRDIRHSAIHAALHVSRVQRVELIHPAADVVVLDHQAANCTNASVRIGGTDE</sequence>
<evidence type="ECO:0000313" key="3">
    <source>
        <dbReference type="EMBL" id="SEE93371.1"/>
    </source>
</evidence>
<dbReference type="PIRSF" id="PIRSF020481">
    <property type="entry name" value="BAP"/>
    <property type="match status" value="1"/>
</dbReference>
<reference evidence="3" key="1">
    <citation type="submission" date="2016-10" db="EMBL/GenBank/DDBJ databases">
        <authorList>
            <person name="Varghese N."/>
            <person name="Submissions S."/>
        </authorList>
    </citation>
    <scope>NUCLEOTIDE SEQUENCE [LARGE SCALE GENOMIC DNA]</scope>
    <source>
        <strain evidence="3">LMG 25555</strain>
    </source>
</reference>
<dbReference type="InterPro" id="IPR058531">
    <property type="entry name" value="Baseplate_J_M"/>
</dbReference>
<dbReference type="PANTHER" id="PTHR35862:SF1">
    <property type="entry name" value="FELS-2 PROPHAGE PROTEIN"/>
    <property type="match status" value="1"/>
</dbReference>
<accession>A0A0J6GFG8</accession>
<proteinExistence type="predicted"/>
<gene>
    <name evidence="3" type="ORF">SAMN04489800_2923</name>
</gene>
<evidence type="ECO:0000259" key="1">
    <source>
        <dbReference type="Pfam" id="PF26078"/>
    </source>
</evidence>
<name>A0A0J6GFG8_PSEDM</name>
<dbReference type="Proteomes" id="UP000183613">
    <property type="component" value="Unassembled WGS sequence"/>
</dbReference>
<feature type="domain" description="Baseplate J-like C-terminal" evidence="2">
    <location>
        <begin position="209"/>
        <end position="289"/>
    </location>
</feature>
<evidence type="ECO:0000259" key="2">
    <source>
        <dbReference type="Pfam" id="PF26079"/>
    </source>
</evidence>
<dbReference type="InterPro" id="IPR014507">
    <property type="entry name" value="Baseplate_assembly_J_pred"/>
</dbReference>
<dbReference type="OrthoDB" id="9793802at2"/>
<dbReference type="EMBL" id="FNUD01000002">
    <property type="protein sequence ID" value="SEE93371.1"/>
    <property type="molecule type" value="Genomic_DNA"/>
</dbReference>
<dbReference type="Pfam" id="PF26078">
    <property type="entry name" value="Baseplate_J_M"/>
    <property type="match status" value="1"/>
</dbReference>
<dbReference type="PANTHER" id="PTHR35862">
    <property type="entry name" value="FELS-2 PROPHAGE PROTEIN"/>
    <property type="match status" value="1"/>
</dbReference>
<dbReference type="RefSeq" id="WP_048358120.1">
    <property type="nucleotide sequence ID" value="NZ_FNUD01000002.1"/>
</dbReference>
<comment type="caution">
    <text evidence="3">The sequence shown here is derived from an EMBL/GenBank/DDBJ whole genome shotgun (WGS) entry which is preliminary data.</text>
</comment>
<dbReference type="Pfam" id="PF26079">
    <property type="entry name" value="Baseplate_J_C"/>
    <property type="match status" value="1"/>
</dbReference>
<protein>
    <submittedName>
        <fullName evidence="3">Phage-related baseplate assembly protein</fullName>
    </submittedName>
</protein>
<dbReference type="InterPro" id="IPR052726">
    <property type="entry name" value="Phage_Baseplate_Hub"/>
</dbReference>
<dbReference type="AlphaFoldDB" id="A0A0J6GFG8"/>
<evidence type="ECO:0000313" key="4">
    <source>
        <dbReference type="Proteomes" id="UP000183613"/>
    </source>
</evidence>
<dbReference type="InterPro" id="IPR058530">
    <property type="entry name" value="Baseplate_J-like_C"/>
</dbReference>
<organism evidence="3 4">
    <name type="scientific">Pseudomonas deceptionensis</name>
    <dbReference type="NCBI Taxonomy" id="882211"/>
    <lineage>
        <taxon>Bacteria</taxon>
        <taxon>Pseudomonadati</taxon>
        <taxon>Pseudomonadota</taxon>
        <taxon>Gammaproteobacteria</taxon>
        <taxon>Pseudomonadales</taxon>
        <taxon>Pseudomonadaceae</taxon>
        <taxon>Pseudomonas</taxon>
    </lineage>
</organism>
<keyword evidence="4" id="KW-1185">Reference proteome</keyword>
<dbReference type="PATRIC" id="fig|882211.3.peg.147"/>